<evidence type="ECO:0000313" key="3">
    <source>
        <dbReference type="EMBL" id="KAF7689313.1"/>
    </source>
</evidence>
<accession>A0A8T0AD78</accession>
<dbReference type="SUPFAM" id="SSF48726">
    <property type="entry name" value="Immunoglobulin"/>
    <property type="match status" value="12"/>
</dbReference>
<feature type="domain" description="Ig-like" evidence="2">
    <location>
        <begin position="662"/>
        <end position="743"/>
    </location>
</feature>
<feature type="domain" description="Ig-like" evidence="2">
    <location>
        <begin position="1019"/>
        <end position="1098"/>
    </location>
</feature>
<feature type="transmembrane region" description="Helical" evidence="1">
    <location>
        <begin position="90"/>
        <end position="119"/>
    </location>
</feature>
<dbReference type="PANTHER" id="PTHR46013:SF4">
    <property type="entry name" value="B-CELL RECEPTOR CD22-RELATED"/>
    <property type="match status" value="1"/>
</dbReference>
<feature type="domain" description="Ig-like" evidence="2">
    <location>
        <begin position="318"/>
        <end position="399"/>
    </location>
</feature>
<dbReference type="InterPro" id="IPR013783">
    <property type="entry name" value="Ig-like_fold"/>
</dbReference>
<organism evidence="3 4">
    <name type="scientific">Silurus meridionalis</name>
    <name type="common">Southern catfish</name>
    <name type="synonym">Silurus soldatovi meridionalis</name>
    <dbReference type="NCBI Taxonomy" id="175797"/>
    <lineage>
        <taxon>Eukaryota</taxon>
        <taxon>Metazoa</taxon>
        <taxon>Chordata</taxon>
        <taxon>Craniata</taxon>
        <taxon>Vertebrata</taxon>
        <taxon>Euteleostomi</taxon>
        <taxon>Actinopterygii</taxon>
        <taxon>Neopterygii</taxon>
        <taxon>Teleostei</taxon>
        <taxon>Ostariophysi</taxon>
        <taxon>Siluriformes</taxon>
        <taxon>Siluridae</taxon>
        <taxon>Silurus</taxon>
    </lineage>
</organism>
<keyword evidence="1" id="KW-0472">Membrane</keyword>
<dbReference type="PANTHER" id="PTHR46013">
    <property type="entry name" value="VASCULAR CELL ADHESION MOLECULE 1"/>
    <property type="match status" value="1"/>
</dbReference>
<dbReference type="CDD" id="cd00096">
    <property type="entry name" value="Ig"/>
    <property type="match status" value="8"/>
</dbReference>
<protein>
    <recommendedName>
        <fullName evidence="2">Ig-like domain-containing protein</fullName>
    </recommendedName>
</protein>
<feature type="domain" description="Ig-like" evidence="2">
    <location>
        <begin position="404"/>
        <end position="485"/>
    </location>
</feature>
<dbReference type="Pfam" id="PF13927">
    <property type="entry name" value="Ig_3"/>
    <property type="match status" value="2"/>
</dbReference>
<name>A0A8T0AD78_SILME</name>
<dbReference type="InterPro" id="IPR036179">
    <property type="entry name" value="Ig-like_dom_sf"/>
</dbReference>
<dbReference type="InterPro" id="IPR007110">
    <property type="entry name" value="Ig-like_dom"/>
</dbReference>
<gene>
    <name evidence="3" type="ORF">HF521_012666</name>
</gene>
<feature type="domain" description="Ig-like" evidence="2">
    <location>
        <begin position="1103"/>
        <end position="1178"/>
    </location>
</feature>
<dbReference type="PROSITE" id="PS50835">
    <property type="entry name" value="IG_LIKE"/>
    <property type="match status" value="11"/>
</dbReference>
<dbReference type="Proteomes" id="UP000606274">
    <property type="component" value="Unassembled WGS sequence"/>
</dbReference>
<keyword evidence="1" id="KW-0812">Transmembrane</keyword>
<feature type="domain" description="Ig-like" evidence="2">
    <location>
        <begin position="748"/>
        <end position="829"/>
    </location>
</feature>
<feature type="domain" description="Ig-like" evidence="2">
    <location>
        <begin position="576"/>
        <end position="657"/>
    </location>
</feature>
<reference evidence="3" key="1">
    <citation type="submission" date="2020-08" db="EMBL/GenBank/DDBJ databases">
        <title>Chromosome-level assembly of Southern catfish (Silurus meridionalis) provides insights into visual adaptation to the nocturnal and benthic lifestyles.</title>
        <authorList>
            <person name="Zhang Y."/>
            <person name="Wang D."/>
            <person name="Peng Z."/>
        </authorList>
    </citation>
    <scope>NUCLEOTIDE SEQUENCE</scope>
    <source>
        <strain evidence="3">SWU-2019-XX</strain>
        <tissue evidence="3">Muscle</tissue>
    </source>
</reference>
<feature type="domain" description="Ig-like" evidence="2">
    <location>
        <begin position="834"/>
        <end position="915"/>
    </location>
</feature>
<dbReference type="InterPro" id="IPR003599">
    <property type="entry name" value="Ig_sub"/>
</dbReference>
<evidence type="ECO:0000313" key="4">
    <source>
        <dbReference type="Proteomes" id="UP000606274"/>
    </source>
</evidence>
<feature type="domain" description="Ig-like" evidence="2">
    <location>
        <begin position="490"/>
        <end position="571"/>
    </location>
</feature>
<feature type="domain" description="Ig-like" evidence="2">
    <location>
        <begin position="936"/>
        <end position="1014"/>
    </location>
</feature>
<evidence type="ECO:0000256" key="1">
    <source>
        <dbReference type="SAM" id="Phobius"/>
    </source>
</evidence>
<dbReference type="EMBL" id="JABFDY010000024">
    <property type="protein sequence ID" value="KAF7689313.1"/>
    <property type="molecule type" value="Genomic_DNA"/>
</dbReference>
<dbReference type="Gene3D" id="2.60.40.10">
    <property type="entry name" value="Immunoglobulins"/>
    <property type="match status" value="12"/>
</dbReference>
<feature type="transmembrane region" description="Helical" evidence="1">
    <location>
        <begin position="1189"/>
        <end position="1217"/>
    </location>
</feature>
<dbReference type="Pfam" id="PF13895">
    <property type="entry name" value="Ig_2"/>
    <property type="match status" value="9"/>
</dbReference>
<dbReference type="SMART" id="SM00409">
    <property type="entry name" value="IG"/>
    <property type="match status" value="12"/>
</dbReference>
<sequence>MQTSNRVPLNLWFEFEDASDQMEGFENTFSDTDSISFRNFLCAEVNYQTPGGNVEMWKSRSATCTLNLTTDVSSLKPLKDYLRVRIDKKYLCVGFAVMVLLQVITPASLFLLLTLSVVVESQRSLEMIYTHHSVCALKGSSVTLGCRYSRRSLFRKSFSRVFWSKAVFTLKEPPDLSADPQYIGRVQYLKNTPQDCTLRLSNVTDQDSSKYYATGVTSEGQVIQGSGGVNLSVTDLQVEMIPSMVEEQDLVTLTCKTSCIFSDSPTFTWYKNDRELDSISENLILWSVTQQDAGKYSCSVEGESVRSPHIALFVHYPPKSVSVSISPSGDIAEGSSVTLMCSSDANPPARVYTWYKERSLIGTGKTHNIRKISSEDSGFYKCKAGNLYGEKESDEAVVNVRYAPKSVSVSISPSGEIVEGATVTLSCSSDDKSPLPDYTWYKGTSILGRESTYIIRKIKPEDSGQYKCKFSNGYGERYSDDVTLSVLYAPKKSSVSISPSGDIVEGSSVTLTCSSDANPPAFEYTWYKESSLIGTGKTHSIKKISSKDRGGYKCKARNPYGEKESDKAAVNVRYPPKSVSVSISPTGDIAEGSSVTLKCSSNANPPVLEYTWYKESSLIGTEKTHNIRKISSEDSGFYKCKAGNPYGEKESNEAVVNVRYAPKSVSVSISPSGEIIEGATVTLSCSSDDKSPLPDYTWYKGTSILGRESIYIIRKIKPEDRGQYKCKFSNGYGERYSDNVTLSVLYAPKKSSVSISPSGDIVEGSSVTLTCSSDANPPAFEYTWYKESSLIGTGKTHSIKKISSKDRGGYKCKARNPYGEKESDKAAVNVRYPPKSVSVSISPTGDIAEGSSVTLKCSSDANPPALEYTWYKERSLIGTEKTHNIRKICSEDSGFYKCKAGNPYGEKESNEAVVNVRYAPKSVSVSISPTVLPKQPSISISPSGEIVEGATVTLSCSSDDKSPLPDCTWYKGTSIVGRGSTYIIRKIKPEDRGQYKCKFSNGYEERYSDNVTVSILYAPKKSSVSISPSGDIVEGSSVTLRCSSDANPPVTYTWFKENVFISTARTYTFTKISPEDSGEYKCKSGNRFGVKYSNVDLNVLYPPRNVSMSISSAGETVTLTCSAAANPPVHNYTWFKDNERLAVGVGQNYSITMNFSSDGWFSCEARNKYGNQRAPPVSLMLNGETENSMVSWIIIGVGVGVGVVVGVAAFIAGLFCVRSKRQKKNTTKHQDVDTHIEDNTYTSLKPMTMCSKDVCFTLADVDTHIEDNTYTSFEPMTMCSKDVCFTLAKPHPDDTYEALDPHTISPDYETLHAVKKHS</sequence>
<feature type="domain" description="Ig-like" evidence="2">
    <location>
        <begin position="236"/>
        <end position="311"/>
    </location>
</feature>
<comment type="caution">
    <text evidence="3">The sequence shown here is derived from an EMBL/GenBank/DDBJ whole genome shotgun (WGS) entry which is preliminary data.</text>
</comment>
<keyword evidence="4" id="KW-1185">Reference proteome</keyword>
<proteinExistence type="predicted"/>
<keyword evidence="1" id="KW-1133">Transmembrane helix</keyword>
<dbReference type="InterPro" id="IPR003598">
    <property type="entry name" value="Ig_sub2"/>
</dbReference>
<evidence type="ECO:0000259" key="2">
    <source>
        <dbReference type="PROSITE" id="PS50835"/>
    </source>
</evidence>
<dbReference type="SMART" id="SM00408">
    <property type="entry name" value="IGc2"/>
    <property type="match status" value="11"/>
</dbReference>